<proteinExistence type="predicted"/>
<organism evidence="6 7">
    <name type="scientific">Mycolicibacterium psychrotolerans</name>
    <dbReference type="NCBI Taxonomy" id="216929"/>
    <lineage>
        <taxon>Bacteria</taxon>
        <taxon>Bacillati</taxon>
        <taxon>Actinomycetota</taxon>
        <taxon>Actinomycetes</taxon>
        <taxon>Mycobacteriales</taxon>
        <taxon>Mycobacteriaceae</taxon>
        <taxon>Mycolicibacterium</taxon>
    </lineage>
</organism>
<dbReference type="InterPro" id="IPR017941">
    <property type="entry name" value="Rieske_2Fe-2S"/>
</dbReference>
<evidence type="ECO:0000313" key="7">
    <source>
        <dbReference type="Proteomes" id="UP000466514"/>
    </source>
</evidence>
<evidence type="ECO:0000256" key="4">
    <source>
        <dbReference type="ARBA" id="ARBA00023014"/>
    </source>
</evidence>
<dbReference type="GO" id="GO:0051537">
    <property type="term" value="F:2 iron, 2 sulfur cluster binding"/>
    <property type="evidence" value="ECO:0007669"/>
    <property type="project" value="UniProtKB-KW"/>
</dbReference>
<evidence type="ECO:0000313" key="6">
    <source>
        <dbReference type="EMBL" id="BBX67049.1"/>
    </source>
</evidence>
<keyword evidence="1" id="KW-0001">2Fe-2S</keyword>
<reference evidence="6 7" key="1">
    <citation type="journal article" date="2019" name="Emerg. Microbes Infect.">
        <title>Comprehensive subspecies identification of 175 nontuberculous mycobacteria species based on 7547 genomic profiles.</title>
        <authorList>
            <person name="Matsumoto Y."/>
            <person name="Kinjo T."/>
            <person name="Motooka D."/>
            <person name="Nabeya D."/>
            <person name="Jung N."/>
            <person name="Uechi K."/>
            <person name="Horii T."/>
            <person name="Iida T."/>
            <person name="Fujita J."/>
            <person name="Nakamura S."/>
        </authorList>
    </citation>
    <scope>NUCLEOTIDE SEQUENCE [LARGE SCALE GENOMIC DNA]</scope>
    <source>
        <strain evidence="6 7">JCM 13323</strain>
    </source>
</reference>
<accession>A0A7I7M6N8</accession>
<dbReference type="CDD" id="cd03467">
    <property type="entry name" value="Rieske"/>
    <property type="match status" value="1"/>
</dbReference>
<keyword evidence="7" id="KW-1185">Reference proteome</keyword>
<keyword evidence="3" id="KW-0408">Iron</keyword>
<dbReference type="PROSITE" id="PS51296">
    <property type="entry name" value="RIESKE"/>
    <property type="match status" value="1"/>
</dbReference>
<feature type="domain" description="Rieske" evidence="5">
    <location>
        <begin position="33"/>
        <end position="140"/>
    </location>
</feature>
<evidence type="ECO:0000259" key="5">
    <source>
        <dbReference type="PROSITE" id="PS51296"/>
    </source>
</evidence>
<gene>
    <name evidence="6" type="ORF">MPSYJ_05100</name>
</gene>
<dbReference type="EMBL" id="AP022574">
    <property type="protein sequence ID" value="BBX67049.1"/>
    <property type="molecule type" value="Genomic_DNA"/>
</dbReference>
<dbReference type="RefSeq" id="WP_163720273.1">
    <property type="nucleotide sequence ID" value="NZ_AP022574.1"/>
</dbReference>
<sequence length="151" mass="16723">MTSLRNDPHERGVDTGSIFPPLTHDNAVRAQGSLLIRLTDLDERGVREVRTDRHGVLAVGVTPDGTPFAVGNTCRHQFAQLGRGRVTEQGCLECPWHRARYDVGTGAMTEGPKGRLFGFKPYSALIRAFGSRLKLATVRVHIRDEAIYLDE</sequence>
<dbReference type="GO" id="GO:0046872">
    <property type="term" value="F:metal ion binding"/>
    <property type="evidence" value="ECO:0007669"/>
    <property type="project" value="UniProtKB-KW"/>
</dbReference>
<dbReference type="Proteomes" id="UP000466514">
    <property type="component" value="Chromosome"/>
</dbReference>
<protein>
    <recommendedName>
        <fullName evidence="5">Rieske domain-containing protein</fullName>
    </recommendedName>
</protein>
<evidence type="ECO:0000256" key="3">
    <source>
        <dbReference type="ARBA" id="ARBA00023004"/>
    </source>
</evidence>
<keyword evidence="4" id="KW-0411">Iron-sulfur</keyword>
<dbReference type="AlphaFoldDB" id="A0A7I7M6N8"/>
<evidence type="ECO:0000256" key="1">
    <source>
        <dbReference type="ARBA" id="ARBA00022714"/>
    </source>
</evidence>
<keyword evidence="2" id="KW-0479">Metal-binding</keyword>
<dbReference type="SUPFAM" id="SSF50022">
    <property type="entry name" value="ISP domain"/>
    <property type="match status" value="1"/>
</dbReference>
<dbReference type="GO" id="GO:0004497">
    <property type="term" value="F:monooxygenase activity"/>
    <property type="evidence" value="ECO:0007669"/>
    <property type="project" value="UniProtKB-ARBA"/>
</dbReference>
<dbReference type="Gene3D" id="2.102.10.10">
    <property type="entry name" value="Rieske [2Fe-2S] iron-sulphur domain"/>
    <property type="match status" value="1"/>
</dbReference>
<dbReference type="InterPro" id="IPR036922">
    <property type="entry name" value="Rieske_2Fe-2S_sf"/>
</dbReference>
<dbReference type="KEGG" id="mpsc:MPSYJ_05100"/>
<evidence type="ECO:0000256" key="2">
    <source>
        <dbReference type="ARBA" id="ARBA00022723"/>
    </source>
</evidence>
<dbReference type="Pfam" id="PF00355">
    <property type="entry name" value="Rieske"/>
    <property type="match status" value="1"/>
</dbReference>
<dbReference type="GO" id="GO:0016705">
    <property type="term" value="F:oxidoreductase activity, acting on paired donors, with incorporation or reduction of molecular oxygen"/>
    <property type="evidence" value="ECO:0007669"/>
    <property type="project" value="UniProtKB-ARBA"/>
</dbReference>
<name>A0A7I7M6N8_9MYCO</name>